<comment type="domain">
    <text evidence="8">The N-terminal domain determines nucleotide recognition and specific binding, while the C-terminal domain determines the specific binding to the target protein.</text>
</comment>
<reference evidence="10 11" key="1">
    <citation type="submission" date="2015-01" db="EMBL/GenBank/DDBJ databases">
        <title>Ahrensia donghaiensis sp. nov., a novel dimethylsulphoniopropionate-cleavage bacterium isolated from seawater and emended descriptions of the genus Ahrensia and Ahrensia kielensis.</title>
        <authorList>
            <person name="Liu J."/>
        </authorList>
    </citation>
    <scope>NUCLEOTIDE SEQUENCE [LARGE SCALE GENOMIC DNA]</scope>
    <source>
        <strain evidence="10 11">LZD062</strain>
    </source>
</reference>
<feature type="binding site" evidence="8">
    <location>
        <position position="106"/>
    </location>
    <ligand>
        <name>GTP</name>
        <dbReference type="ChEBI" id="CHEBI:37565"/>
    </ligand>
</feature>
<proteinExistence type="inferred from homology"/>
<dbReference type="GO" id="GO:0005525">
    <property type="term" value="F:GTP binding"/>
    <property type="evidence" value="ECO:0007669"/>
    <property type="project" value="UniProtKB-UniRule"/>
</dbReference>
<comment type="subunit">
    <text evidence="8">Monomer.</text>
</comment>
<organism evidence="10 11">
    <name type="scientific">Ahrensia marina</name>
    <dbReference type="NCBI Taxonomy" id="1514904"/>
    <lineage>
        <taxon>Bacteria</taxon>
        <taxon>Pseudomonadati</taxon>
        <taxon>Pseudomonadota</taxon>
        <taxon>Alphaproteobacteria</taxon>
        <taxon>Hyphomicrobiales</taxon>
        <taxon>Ahrensiaceae</taxon>
        <taxon>Ahrensia</taxon>
    </lineage>
</organism>
<keyword evidence="4 8" id="KW-0547">Nucleotide-binding</keyword>
<comment type="function">
    <text evidence="8">Transfers a GMP moiety from GTP to Mo-molybdopterin (Mo-MPT) cofactor (Moco or molybdenum cofactor) to form Mo-molybdopterin guanine dinucleotide (Mo-MGD) cofactor.</text>
</comment>
<comment type="catalytic activity">
    <reaction evidence="8">
        <text>Mo-molybdopterin + GTP + H(+) = Mo-molybdopterin guanine dinucleotide + diphosphate</text>
        <dbReference type="Rhea" id="RHEA:34243"/>
        <dbReference type="ChEBI" id="CHEBI:15378"/>
        <dbReference type="ChEBI" id="CHEBI:33019"/>
        <dbReference type="ChEBI" id="CHEBI:37565"/>
        <dbReference type="ChEBI" id="CHEBI:71302"/>
        <dbReference type="ChEBI" id="CHEBI:71310"/>
        <dbReference type="EC" id="2.7.7.77"/>
    </reaction>
</comment>
<evidence type="ECO:0000313" key="11">
    <source>
        <dbReference type="Proteomes" id="UP000038011"/>
    </source>
</evidence>
<evidence type="ECO:0000256" key="2">
    <source>
        <dbReference type="ARBA" id="ARBA00022679"/>
    </source>
</evidence>
<keyword evidence="5 8" id="KW-0460">Magnesium</keyword>
<evidence type="ECO:0000256" key="3">
    <source>
        <dbReference type="ARBA" id="ARBA00022723"/>
    </source>
</evidence>
<keyword evidence="6 8" id="KW-0342">GTP-binding</keyword>
<dbReference type="PANTHER" id="PTHR19136:SF81">
    <property type="entry name" value="MOLYBDENUM COFACTOR GUANYLYLTRANSFERASE"/>
    <property type="match status" value="1"/>
</dbReference>
<evidence type="ECO:0000256" key="7">
    <source>
        <dbReference type="ARBA" id="ARBA00023150"/>
    </source>
</evidence>
<sequence length="208" mass="22839">MIEHKNIIGIVIAGGQSTRMGGGDKTLMKLGENTILHAVLGKLQAQVNETAINTNSDDAGFNIKSVVCFSDTLAGFQGPLAGLLASMLWVRKNHPSATHIVTVAGDSPFFPDDMTMKLLEAAPDGKTIVVAESGGFNHPVFALWPVSLCDDLQKWLDETGILKVMAWVRSHPHIFVDFSFEKEFDPFFNINTPEDLTIADRLYREQQP</sequence>
<evidence type="ECO:0000313" key="10">
    <source>
        <dbReference type="EMBL" id="KPB00946.1"/>
    </source>
</evidence>
<keyword evidence="3 8" id="KW-0479">Metal-binding</keyword>
<name>A0A0M9GMI3_9HYPH</name>
<dbReference type="SUPFAM" id="SSF53448">
    <property type="entry name" value="Nucleotide-diphospho-sugar transferases"/>
    <property type="match status" value="1"/>
</dbReference>
<dbReference type="InterPro" id="IPR025877">
    <property type="entry name" value="MobA-like_NTP_Trfase"/>
</dbReference>
<evidence type="ECO:0000259" key="9">
    <source>
        <dbReference type="Pfam" id="PF12804"/>
    </source>
</evidence>
<dbReference type="Proteomes" id="UP000038011">
    <property type="component" value="Unassembled WGS sequence"/>
</dbReference>
<dbReference type="PATRIC" id="fig|1514904.3.peg.1055"/>
<evidence type="ECO:0000256" key="5">
    <source>
        <dbReference type="ARBA" id="ARBA00022842"/>
    </source>
</evidence>
<comment type="similarity">
    <text evidence="8">Belongs to the MobA family.</text>
</comment>
<dbReference type="InterPro" id="IPR029044">
    <property type="entry name" value="Nucleotide-diphossugar_trans"/>
</dbReference>
<dbReference type="EC" id="2.7.7.77" evidence="8"/>
<feature type="binding site" evidence="8">
    <location>
        <position position="53"/>
    </location>
    <ligand>
        <name>GTP</name>
        <dbReference type="ChEBI" id="CHEBI:37565"/>
    </ligand>
</feature>
<evidence type="ECO:0000256" key="1">
    <source>
        <dbReference type="ARBA" id="ARBA00022490"/>
    </source>
</evidence>
<dbReference type="CDD" id="cd02503">
    <property type="entry name" value="MobA"/>
    <property type="match status" value="1"/>
</dbReference>
<evidence type="ECO:0000256" key="6">
    <source>
        <dbReference type="ARBA" id="ARBA00023134"/>
    </source>
</evidence>
<dbReference type="GO" id="GO:1902758">
    <property type="term" value="P:bis(molybdopterin guanine dinucleotide)molybdenum biosynthetic process"/>
    <property type="evidence" value="ECO:0007669"/>
    <property type="project" value="TreeGrafter"/>
</dbReference>
<keyword evidence="1 8" id="KW-0963">Cytoplasm</keyword>
<feature type="binding site" evidence="8">
    <location>
        <position position="25"/>
    </location>
    <ligand>
        <name>GTP</name>
        <dbReference type="ChEBI" id="CHEBI:37565"/>
    </ligand>
</feature>
<evidence type="ECO:0000256" key="4">
    <source>
        <dbReference type="ARBA" id="ARBA00022741"/>
    </source>
</evidence>
<dbReference type="GO" id="GO:0061603">
    <property type="term" value="F:molybdenum cofactor guanylyltransferase activity"/>
    <property type="evidence" value="ECO:0007669"/>
    <property type="project" value="UniProtKB-EC"/>
</dbReference>
<feature type="binding site" evidence="8">
    <location>
        <begin position="12"/>
        <end position="14"/>
    </location>
    <ligand>
        <name>GTP</name>
        <dbReference type="ChEBI" id="CHEBI:37565"/>
    </ligand>
</feature>
<dbReference type="NCBIfam" id="TIGR02665">
    <property type="entry name" value="molyb_mobA"/>
    <property type="match status" value="1"/>
</dbReference>
<dbReference type="HAMAP" id="MF_00316">
    <property type="entry name" value="MobA"/>
    <property type="match status" value="1"/>
</dbReference>
<keyword evidence="11" id="KW-1185">Reference proteome</keyword>
<feature type="binding site" evidence="8">
    <location>
        <position position="71"/>
    </location>
    <ligand>
        <name>GTP</name>
        <dbReference type="ChEBI" id="CHEBI:37565"/>
    </ligand>
</feature>
<comment type="cofactor">
    <cofactor evidence="8">
        <name>Mg(2+)</name>
        <dbReference type="ChEBI" id="CHEBI:18420"/>
    </cofactor>
</comment>
<dbReference type="AlphaFoldDB" id="A0A0M9GMI3"/>
<evidence type="ECO:0000256" key="8">
    <source>
        <dbReference type="HAMAP-Rule" id="MF_00316"/>
    </source>
</evidence>
<dbReference type="EMBL" id="JXMU01000015">
    <property type="protein sequence ID" value="KPB00946.1"/>
    <property type="molecule type" value="Genomic_DNA"/>
</dbReference>
<protein>
    <recommendedName>
        <fullName evidence="8">Molybdenum cofactor guanylyltransferase</fullName>
        <shortName evidence="8">MoCo guanylyltransferase</shortName>
        <ecNumber evidence="8">2.7.7.77</ecNumber>
    </recommendedName>
    <alternativeName>
        <fullName evidence="8">GTP:molybdopterin guanylyltransferase</fullName>
    </alternativeName>
    <alternativeName>
        <fullName evidence="8">Mo-MPT guanylyltransferase</fullName>
    </alternativeName>
    <alternativeName>
        <fullName evidence="8">Molybdopterin guanylyltransferase</fullName>
    </alternativeName>
    <alternativeName>
        <fullName evidence="8">Molybdopterin-guanine dinucleotide synthase</fullName>
        <shortName evidence="8">MGD synthase</shortName>
    </alternativeName>
</protein>
<dbReference type="GO" id="GO:0046872">
    <property type="term" value="F:metal ion binding"/>
    <property type="evidence" value="ECO:0007669"/>
    <property type="project" value="UniProtKB-KW"/>
</dbReference>
<dbReference type="GO" id="GO:0005737">
    <property type="term" value="C:cytoplasm"/>
    <property type="evidence" value="ECO:0007669"/>
    <property type="project" value="UniProtKB-SubCell"/>
</dbReference>
<feature type="binding site" evidence="8">
    <location>
        <position position="106"/>
    </location>
    <ligand>
        <name>Mg(2+)</name>
        <dbReference type="ChEBI" id="CHEBI:18420"/>
    </ligand>
</feature>
<dbReference type="Gene3D" id="3.90.550.10">
    <property type="entry name" value="Spore Coat Polysaccharide Biosynthesis Protein SpsA, Chain A"/>
    <property type="match status" value="1"/>
</dbReference>
<comment type="caution">
    <text evidence="10">The sequence shown here is derived from an EMBL/GenBank/DDBJ whole genome shotgun (WGS) entry which is preliminary data.</text>
</comment>
<accession>A0A0M9GMI3</accession>
<dbReference type="OrthoDB" id="9788394at2"/>
<dbReference type="RefSeq" id="WP_053999428.1">
    <property type="nucleotide sequence ID" value="NZ_JXMU01000015.1"/>
</dbReference>
<feature type="domain" description="MobA-like NTP transferase" evidence="9">
    <location>
        <begin position="9"/>
        <end position="166"/>
    </location>
</feature>
<keyword evidence="7 8" id="KW-0501">Molybdenum cofactor biosynthesis</keyword>
<dbReference type="STRING" id="1514904.SU32_11065"/>
<gene>
    <name evidence="8" type="primary">mobA</name>
    <name evidence="10" type="ORF">SU32_11065</name>
</gene>
<dbReference type="PANTHER" id="PTHR19136">
    <property type="entry name" value="MOLYBDENUM COFACTOR GUANYLYLTRANSFERASE"/>
    <property type="match status" value="1"/>
</dbReference>
<dbReference type="InterPro" id="IPR013482">
    <property type="entry name" value="Molybde_CF_guanTrfase"/>
</dbReference>
<dbReference type="Pfam" id="PF12804">
    <property type="entry name" value="NTP_transf_3"/>
    <property type="match status" value="1"/>
</dbReference>
<keyword evidence="2 8" id="KW-0808">Transferase</keyword>
<comment type="subcellular location">
    <subcellularLocation>
        <location evidence="8">Cytoplasm</location>
    </subcellularLocation>
</comment>